<reference evidence="4 5" key="1">
    <citation type="submission" date="2019-02" db="EMBL/GenBank/DDBJ databases">
        <title>Deep-cultivation of Planctomycetes and their phenomic and genomic characterization uncovers novel biology.</title>
        <authorList>
            <person name="Wiegand S."/>
            <person name="Jogler M."/>
            <person name="Boedeker C."/>
            <person name="Pinto D."/>
            <person name="Vollmers J."/>
            <person name="Rivas-Marin E."/>
            <person name="Kohn T."/>
            <person name="Peeters S.H."/>
            <person name="Heuer A."/>
            <person name="Rast P."/>
            <person name="Oberbeckmann S."/>
            <person name="Bunk B."/>
            <person name="Jeske O."/>
            <person name="Meyerdierks A."/>
            <person name="Storesund J.E."/>
            <person name="Kallscheuer N."/>
            <person name="Luecker S."/>
            <person name="Lage O.M."/>
            <person name="Pohl T."/>
            <person name="Merkel B.J."/>
            <person name="Hornburger P."/>
            <person name="Mueller R.-W."/>
            <person name="Bruemmer F."/>
            <person name="Labrenz M."/>
            <person name="Spormann A.M."/>
            <person name="Op den Camp H."/>
            <person name="Overmann J."/>
            <person name="Amann R."/>
            <person name="Jetten M.S.M."/>
            <person name="Mascher T."/>
            <person name="Medema M.H."/>
            <person name="Devos D.P."/>
            <person name="Kaster A.-K."/>
            <person name="Ovreas L."/>
            <person name="Rohde M."/>
            <person name="Galperin M.Y."/>
            <person name="Jogler C."/>
        </authorList>
    </citation>
    <scope>NUCLEOTIDE SEQUENCE [LARGE SCALE GENOMIC DNA]</scope>
    <source>
        <strain evidence="4 5">K22_7</strain>
    </source>
</reference>
<feature type="domain" description="Peptidase M6-like" evidence="3">
    <location>
        <begin position="107"/>
        <end position="361"/>
    </location>
</feature>
<dbReference type="KEGG" id="rlc:K227x_07670"/>
<sequence precursor="true">MNRESFRRWPIVVSLLASIPTLAVAVPPEQRVVQPAAPNIAVAAATPAGAVPGDEYVPSAGYHRTVEMFRLRRQIGLPGMAFAPGVNLRLAGTRSVPVICVEFRNRQHDFEATEYQSMLFGPSGTLPDPIRPTFTQYYRDISNGQFIPTGQTLGWYTLPEDDTFYESGNNGLNERLAQLLRFAFENADDDIDFGQFDNDGPDGLPNSGDDDGVVDTIFIVHSETGGECGNNNLWSHSFRYSDFGANTGPFETDDDRLNDAGEPVLGTNSKIRIEDYTVQPGLSCDSTVSNKRIIPIGVFCHEYGHALGLPDLYDRTPADDRGPDSEGVGNYCLMAGGSYGANGSNAAMPVHMSAWCKALLGWATIENVGSNTSIDLEPVQARNLIYNVDVPGTDGKEYFLIEFRDSQWEDQFDERINWDQEFSPGGIAVWHVDESVGQSSANWPFSEHDEGQNDSPSLPDSAGNAFRAKHSLVSLIQRDGKLHLERKQNRFDAADLFINNIDFKDDPEFKAGSRSFKDGNPTGISVTQIDLATKTAIIKMDDFPPGFQPPARSPMPVAIAAAPPLSDVTSPTAMMPPSVQVYSRDITGRTSSEFPSAQQQTMSRLKTKAIQDPARKTFSRRELQELHSLETSQIKHQLAPQVAQQVLTQTAKERTRTVSKQENYSSKIDQAIANVLQLSEADQSRVRFDTAGQHVQRIADVELPVRGSTIKEDSVKRVQELLPLFANKSVQLDFESATKKDGEFHFAQVIDVEGKAIPLHCNGVTLYYVNDKFVGADSNLIDPEKIKVTGKQTELTNGQLAEMLATQLRVAPQRIAIQGQCIHMIQGDPENARIVSRVNVDVGENRAPLEVLVDGETSQLIEVE</sequence>
<dbReference type="RefSeq" id="WP_218933753.1">
    <property type="nucleotide sequence ID" value="NZ_CP036525.1"/>
</dbReference>
<dbReference type="GO" id="GO:0008233">
    <property type="term" value="F:peptidase activity"/>
    <property type="evidence" value="ECO:0007669"/>
    <property type="project" value="InterPro"/>
</dbReference>
<feature type="region of interest" description="Disordered" evidence="1">
    <location>
        <begin position="440"/>
        <end position="463"/>
    </location>
</feature>
<dbReference type="Pfam" id="PF05547">
    <property type="entry name" value="Peptidase_M6"/>
    <property type="match status" value="1"/>
</dbReference>
<gene>
    <name evidence="4" type="primary">ina</name>
    <name evidence="4" type="ORF">K227x_07670</name>
</gene>
<dbReference type="PANTHER" id="PTHR41775">
    <property type="entry name" value="SECRETED PROTEIN-RELATED"/>
    <property type="match status" value="1"/>
</dbReference>
<keyword evidence="5" id="KW-1185">Reference proteome</keyword>
<evidence type="ECO:0000256" key="2">
    <source>
        <dbReference type="SAM" id="SignalP"/>
    </source>
</evidence>
<organism evidence="4 5">
    <name type="scientific">Rubripirellula lacrimiformis</name>
    <dbReference type="NCBI Taxonomy" id="1930273"/>
    <lineage>
        <taxon>Bacteria</taxon>
        <taxon>Pseudomonadati</taxon>
        <taxon>Planctomycetota</taxon>
        <taxon>Planctomycetia</taxon>
        <taxon>Pirellulales</taxon>
        <taxon>Pirellulaceae</taxon>
        <taxon>Rubripirellula</taxon>
    </lineage>
</organism>
<proteinExistence type="predicted"/>
<dbReference type="EMBL" id="CP036525">
    <property type="protein sequence ID" value="QDT02391.1"/>
    <property type="molecule type" value="Genomic_DNA"/>
</dbReference>
<evidence type="ECO:0000256" key="1">
    <source>
        <dbReference type="SAM" id="MobiDB-lite"/>
    </source>
</evidence>
<dbReference type="AlphaFoldDB" id="A0A517N5K1"/>
<dbReference type="Proteomes" id="UP000318538">
    <property type="component" value="Chromosome"/>
</dbReference>
<dbReference type="NCBIfam" id="TIGR03296">
    <property type="entry name" value="M6dom_TIGR03296"/>
    <property type="match status" value="1"/>
</dbReference>
<dbReference type="SUPFAM" id="SSF55486">
    <property type="entry name" value="Metalloproteases ('zincins'), catalytic domain"/>
    <property type="match status" value="1"/>
</dbReference>
<protein>
    <submittedName>
        <fullName evidence="4">Immune inhibitor A</fullName>
        <ecNumber evidence="4">3.4.24.-</ecNumber>
    </submittedName>
</protein>
<evidence type="ECO:0000259" key="3">
    <source>
        <dbReference type="Pfam" id="PF05547"/>
    </source>
</evidence>
<evidence type="ECO:0000313" key="4">
    <source>
        <dbReference type="EMBL" id="QDT02391.1"/>
    </source>
</evidence>
<feature type="signal peptide" evidence="2">
    <location>
        <begin position="1"/>
        <end position="25"/>
    </location>
</feature>
<keyword evidence="4" id="KW-0378">Hydrolase</keyword>
<dbReference type="PANTHER" id="PTHR41775:SF1">
    <property type="entry name" value="PEPTIDASE M6-LIKE DOMAIN-CONTAINING PROTEIN"/>
    <property type="match status" value="1"/>
</dbReference>
<dbReference type="GO" id="GO:0006508">
    <property type="term" value="P:proteolysis"/>
    <property type="evidence" value="ECO:0007669"/>
    <property type="project" value="InterPro"/>
</dbReference>
<keyword evidence="2" id="KW-0732">Signal</keyword>
<dbReference type="InterPro" id="IPR008757">
    <property type="entry name" value="Peptidase_M6-like_domain"/>
</dbReference>
<name>A0A517N5K1_9BACT</name>
<evidence type="ECO:0000313" key="5">
    <source>
        <dbReference type="Proteomes" id="UP000318538"/>
    </source>
</evidence>
<dbReference type="EC" id="3.4.24.-" evidence="4"/>
<accession>A0A517N5K1</accession>
<feature type="chain" id="PRO_5021697259" evidence="2">
    <location>
        <begin position="26"/>
        <end position="864"/>
    </location>
</feature>